<dbReference type="GO" id="GO:0016787">
    <property type="term" value="F:hydrolase activity"/>
    <property type="evidence" value="ECO:0007669"/>
    <property type="project" value="UniProtKB-KW"/>
</dbReference>
<feature type="region of interest" description="Disordered" evidence="20">
    <location>
        <begin position="355"/>
        <end position="391"/>
    </location>
</feature>
<dbReference type="RefSeq" id="XP_005167550.1">
    <property type="nucleotide sequence ID" value="XM_005167493.5"/>
</dbReference>
<dbReference type="Pfam" id="PF18716">
    <property type="entry name" value="VATC"/>
    <property type="match status" value="1"/>
</dbReference>
<comment type="domain">
    <text evidence="19">The VLRF1 domain mediates binding to the 60S ribosomal subunit.</text>
</comment>
<dbReference type="AGR" id="ZFIN:ZDB-GENE-050309-80"/>
<dbReference type="CTD" id="55139"/>
<dbReference type="OrthoDB" id="429841at2759"/>
<dbReference type="SUPFAM" id="SSF48403">
    <property type="entry name" value="Ankyrin repeat"/>
    <property type="match status" value="1"/>
</dbReference>
<evidence type="ECO:0000256" key="7">
    <source>
        <dbReference type="ARBA" id="ARBA00022737"/>
    </source>
</evidence>
<comment type="similarity">
    <text evidence="2 19">Belongs to the ANKZF1/VMS1 family.</text>
</comment>
<evidence type="ECO:0000256" key="18">
    <source>
        <dbReference type="PROSITE-ProRule" id="PRU00023"/>
    </source>
</evidence>
<keyword evidence="11" id="KW-0862">Zinc</keyword>
<feature type="compositionally biased region" description="Basic residues" evidence="20">
    <location>
        <begin position="629"/>
        <end position="639"/>
    </location>
</feature>
<evidence type="ECO:0000256" key="15">
    <source>
        <dbReference type="ARBA" id="ARBA00063963"/>
    </source>
</evidence>
<dbReference type="PANTHER" id="PTHR16036:SF2">
    <property type="entry name" value="TRNA ENDONUCLEASE ANKZF1"/>
    <property type="match status" value="1"/>
</dbReference>
<feature type="region of interest" description="Disordered" evidence="20">
    <location>
        <begin position="108"/>
        <end position="131"/>
    </location>
</feature>
<keyword evidence="10 19" id="KW-0378">Hydrolase</keyword>
<dbReference type="InterPro" id="IPR041540">
    <property type="entry name" value="VATC"/>
</dbReference>
<dbReference type="FunFam" id="1.25.40.20:FF:000180">
    <property type="entry name" value="Ankyrin repeat and zinc finger domain containing 1"/>
    <property type="match status" value="1"/>
</dbReference>
<keyword evidence="25" id="KW-1267">Proteomics identification</keyword>
<feature type="domain" description="VLRF1" evidence="21">
    <location>
        <begin position="190"/>
        <end position="333"/>
    </location>
</feature>
<dbReference type="PROSITE" id="PS50297">
    <property type="entry name" value="ANK_REP_REGION"/>
    <property type="match status" value="1"/>
</dbReference>
<evidence type="ECO:0000256" key="3">
    <source>
        <dbReference type="ARBA" id="ARBA00022490"/>
    </source>
</evidence>
<accession>A0A8M6Z8J2</accession>
<keyword evidence="9" id="KW-0863">Zinc-finger</keyword>
<feature type="compositionally biased region" description="Basic and acidic residues" evidence="20">
    <location>
        <begin position="420"/>
        <end position="432"/>
    </location>
</feature>
<comment type="subunit">
    <text evidence="15">Interacts (via VIM motif) with VCP.</text>
</comment>
<dbReference type="Proteomes" id="UP000000437">
    <property type="component" value="Chromosome 9"/>
</dbReference>
<feature type="region of interest" description="Disordered" evidence="20">
    <location>
        <begin position="514"/>
        <end position="542"/>
    </location>
</feature>
<evidence type="ECO:0000256" key="14">
    <source>
        <dbReference type="ARBA" id="ARBA00060260"/>
    </source>
</evidence>
<evidence type="ECO:0007829" key="25">
    <source>
        <dbReference type="PeptideAtlas" id="A0A8M6Z8J2"/>
    </source>
</evidence>
<evidence type="ECO:0000256" key="11">
    <source>
        <dbReference type="ARBA" id="ARBA00022833"/>
    </source>
</evidence>
<keyword evidence="22" id="KW-1185">Reference proteome</keyword>
<evidence type="ECO:0000256" key="12">
    <source>
        <dbReference type="ARBA" id="ARBA00023043"/>
    </source>
</evidence>
<feature type="compositionally biased region" description="Acidic residues" evidence="20">
    <location>
        <begin position="121"/>
        <end position="130"/>
    </location>
</feature>
<evidence type="ECO:0000256" key="20">
    <source>
        <dbReference type="SAM" id="MobiDB-lite"/>
    </source>
</evidence>
<feature type="compositionally biased region" description="Basic residues" evidence="20">
    <location>
        <begin position="456"/>
        <end position="467"/>
    </location>
</feature>
<feature type="compositionally biased region" description="Basic and acidic residues" evidence="20">
    <location>
        <begin position="640"/>
        <end position="666"/>
    </location>
</feature>
<evidence type="ECO:0000256" key="13">
    <source>
        <dbReference type="ARBA" id="ARBA00023054"/>
    </source>
</evidence>
<keyword evidence="5 19" id="KW-0540">Nuclease</keyword>
<dbReference type="InterPro" id="IPR041175">
    <property type="entry name" value="VLRF1/Vms1"/>
</dbReference>
<feature type="repeat" description="ANK" evidence="18">
    <location>
        <begin position="548"/>
        <end position="580"/>
    </location>
</feature>
<dbReference type="RefSeq" id="XP_073768615.1">
    <property type="nucleotide sequence ID" value="XM_073912514.1"/>
</dbReference>
<evidence type="ECO:0000256" key="8">
    <source>
        <dbReference type="ARBA" id="ARBA00022759"/>
    </source>
</evidence>
<keyword evidence="12 18" id="KW-0040">ANK repeat</keyword>
<dbReference type="FunCoup" id="A0A8M6Z8J2">
    <property type="interactions" value="946"/>
</dbReference>
<dbReference type="Pfam" id="PF18826">
    <property type="entry name" value="bVLRF1"/>
    <property type="match status" value="1"/>
</dbReference>
<dbReference type="InterPro" id="IPR047139">
    <property type="entry name" value="ANKZ1/VMS1"/>
</dbReference>
<dbReference type="GO" id="GO:0004519">
    <property type="term" value="F:endonuclease activity"/>
    <property type="evidence" value="ECO:0007669"/>
    <property type="project" value="UniProtKB-KW"/>
</dbReference>
<dbReference type="RefSeq" id="XP_073768616.1">
    <property type="nucleotide sequence ID" value="XM_073912515.1"/>
</dbReference>
<evidence type="ECO:0000256" key="4">
    <source>
        <dbReference type="ARBA" id="ARBA00022553"/>
    </source>
</evidence>
<feature type="compositionally biased region" description="Acidic residues" evidence="20">
    <location>
        <begin position="433"/>
        <end position="447"/>
    </location>
</feature>
<feature type="region of interest" description="Disordered" evidence="20">
    <location>
        <begin position="411"/>
        <end position="473"/>
    </location>
</feature>
<evidence type="ECO:0000256" key="5">
    <source>
        <dbReference type="ARBA" id="ARBA00022722"/>
    </source>
</evidence>
<keyword evidence="13" id="KW-0175">Coiled coil</keyword>
<keyword evidence="7" id="KW-0677">Repeat</keyword>
<evidence type="ECO:0000256" key="17">
    <source>
        <dbReference type="ARBA" id="ARBA00075120"/>
    </source>
</evidence>
<feature type="compositionally biased region" description="Acidic residues" evidence="20">
    <location>
        <begin position="373"/>
        <end position="388"/>
    </location>
</feature>
<evidence type="ECO:0000313" key="24">
    <source>
        <dbReference type="ZFIN" id="ZDB-GENE-050309-80"/>
    </source>
</evidence>
<comment type="function">
    <text evidence="14">Endonuclease that cleaves polypeptidyl-tRNAs downstream of the ribosome-associated quality control (RQC) pathway to release incompletely synthesized polypeptides for degradation. The RQC pathway disassembles aberrantly stalled translation complexes to recycle or degrade the constituent parts. ANKZF1 acts downstream disassembly of stalled ribosomes and specifically cleaves off the terminal 3'-CCA nucleotides universal to all tRNAs from polypeptidyl-tRNAs, releasing (1) ubiquitinated polypeptides from 60S ribosomal subunit for degradation and (2) cleaved tRNAs. ANKZF1-cleaved tRNAs are then repaired and recycled by ELAC1 and TRNT1. Also plays a role in the cellular response to hydrogen peroxide and in the maintenance of mitochondrial integrity under conditions of cellular stress.</text>
</comment>
<dbReference type="PANTHER" id="PTHR16036">
    <property type="entry name" value="ANKYRIN REPEAT AND ZINC FINGER DOMAIN-CONTAINING PROTEIN 1"/>
    <property type="match status" value="1"/>
</dbReference>
<feature type="active site" evidence="19">
    <location>
        <position position="233"/>
    </location>
</feature>
<feature type="region of interest" description="Disordered" evidence="20">
    <location>
        <begin position="625"/>
        <end position="666"/>
    </location>
</feature>
<proteinExistence type="evidence at protein level"/>
<dbReference type="AlphaFoldDB" id="A0A8M6Z8J2"/>
<dbReference type="InterPro" id="IPR036770">
    <property type="entry name" value="Ankyrin_rpt-contain_sf"/>
</dbReference>
<evidence type="ECO:0000256" key="1">
    <source>
        <dbReference type="ARBA" id="ARBA00004496"/>
    </source>
</evidence>
<dbReference type="GO" id="GO:0036503">
    <property type="term" value="P:ERAD pathway"/>
    <property type="evidence" value="ECO:0000318"/>
    <property type="project" value="GO_Central"/>
</dbReference>
<dbReference type="PROSITE" id="PS52044">
    <property type="entry name" value="VLRF1"/>
    <property type="match status" value="1"/>
</dbReference>
<keyword evidence="3 19" id="KW-0963">Cytoplasm</keyword>
<organism evidence="22 23">
    <name type="scientific">Danio rerio</name>
    <name type="common">Zebrafish</name>
    <name type="synonym">Brachydanio rerio</name>
    <dbReference type="NCBI Taxonomy" id="7955"/>
    <lineage>
        <taxon>Eukaryota</taxon>
        <taxon>Metazoa</taxon>
        <taxon>Chordata</taxon>
        <taxon>Craniata</taxon>
        <taxon>Vertebrata</taxon>
        <taxon>Euteleostomi</taxon>
        <taxon>Actinopterygii</taxon>
        <taxon>Neopterygii</taxon>
        <taxon>Teleostei</taxon>
        <taxon>Ostariophysi</taxon>
        <taxon>Cypriniformes</taxon>
        <taxon>Danionidae</taxon>
        <taxon>Danioninae</taxon>
        <taxon>Danio</taxon>
    </lineage>
</organism>
<evidence type="ECO:0000256" key="10">
    <source>
        <dbReference type="ARBA" id="ARBA00022801"/>
    </source>
</evidence>
<evidence type="ECO:0000256" key="16">
    <source>
        <dbReference type="ARBA" id="ARBA00068037"/>
    </source>
</evidence>
<comment type="subcellular location">
    <subcellularLocation>
        <location evidence="1">Cytoplasm</location>
    </subcellularLocation>
</comment>
<dbReference type="PROSITE" id="PS50088">
    <property type="entry name" value="ANK_REPEAT"/>
    <property type="match status" value="1"/>
</dbReference>
<keyword evidence="8 19" id="KW-0255">Endonuclease</keyword>
<dbReference type="GO" id="GO:0005737">
    <property type="term" value="C:cytoplasm"/>
    <property type="evidence" value="ECO:0007669"/>
    <property type="project" value="UniProtKB-SubCell"/>
</dbReference>
<reference evidence="23" key="1">
    <citation type="submission" date="2025-08" db="UniProtKB">
        <authorList>
            <consortium name="RefSeq"/>
        </authorList>
    </citation>
    <scope>IDENTIFICATION</scope>
    <source>
        <strain evidence="23">Tuebingen</strain>
        <tissue evidence="23">Fibroblasts and whole tissue</tissue>
    </source>
</reference>
<dbReference type="GO" id="GO:0008270">
    <property type="term" value="F:zinc ion binding"/>
    <property type="evidence" value="ECO:0007669"/>
    <property type="project" value="UniProtKB-KW"/>
</dbReference>
<dbReference type="Pfam" id="PF00023">
    <property type="entry name" value="Ank"/>
    <property type="match status" value="1"/>
</dbReference>
<dbReference type="ZFIN" id="ZDB-GENE-050309-80">
    <property type="gene designation" value="ankzf1"/>
</dbReference>
<evidence type="ECO:0000259" key="21">
    <source>
        <dbReference type="PROSITE" id="PS52044"/>
    </source>
</evidence>
<dbReference type="InterPro" id="IPR002110">
    <property type="entry name" value="Ankyrin_rpt"/>
</dbReference>
<evidence type="ECO:0000313" key="22">
    <source>
        <dbReference type="Proteomes" id="UP000000437"/>
    </source>
</evidence>
<evidence type="ECO:0000256" key="9">
    <source>
        <dbReference type="ARBA" id="ARBA00022771"/>
    </source>
</evidence>
<feature type="compositionally biased region" description="Low complexity" evidence="20">
    <location>
        <begin position="109"/>
        <end position="120"/>
    </location>
</feature>
<keyword evidence="4" id="KW-0597">Phosphoprotein</keyword>
<protein>
    <recommendedName>
        <fullName evidence="16">tRNA endonuclease ANKZF1</fullName>
    </recommendedName>
    <alternativeName>
        <fullName evidence="17">Ankyrin repeat and zinc finger domain-containing protein 1</fullName>
    </alternativeName>
</protein>
<evidence type="ECO:0000256" key="6">
    <source>
        <dbReference type="ARBA" id="ARBA00022723"/>
    </source>
</evidence>
<dbReference type="GeneID" id="553307"/>
<dbReference type="Gene3D" id="1.25.40.20">
    <property type="entry name" value="Ankyrin repeat-containing domain"/>
    <property type="match status" value="1"/>
</dbReference>
<keyword evidence="6" id="KW-0479">Metal-binding</keyword>
<name>A0A8M6Z8J2_DANRE</name>
<evidence type="ECO:0000313" key="23">
    <source>
        <dbReference type="RefSeq" id="XP_005167550.1"/>
    </source>
</evidence>
<evidence type="ECO:0000256" key="19">
    <source>
        <dbReference type="PROSITE-ProRule" id="PRU01389"/>
    </source>
</evidence>
<gene>
    <name evidence="23 24" type="primary">ankzf1</name>
</gene>
<evidence type="ECO:0000256" key="2">
    <source>
        <dbReference type="ARBA" id="ARBA00009262"/>
    </source>
</evidence>
<dbReference type="SMART" id="SM00248">
    <property type="entry name" value="ANK"/>
    <property type="match status" value="2"/>
</dbReference>
<sequence>MSSSPELRSVFTLCGDQTVSCGLREVSALLDQTDPPQPIPYTEDAVPRKTMSAGEVSDRMFCHACQCPFESREEQMEHYKLDWHRFNLRQRLEGRSAVTVEEFEKKTGTGDISSISGSDSSDSEDGDLGDEVAPVQTDCALDTDQPQSRLSAKVVFQNAEGQFLSLYRCILQSKKDNEEDLVSSLLKISNNTVWVILMTGGGHFAGAVFKGKEILQHKTFHRYTVRAKRGTAQGLRDSQNRSHTPKSAGAALRRYNEAALHKDIHDLLESWVDYLKEASAIFLRAPSYNKTIFFGGRGAPLDKKDQRMRILPFATRRATFSEVKRVFDLLSTLHVYQKETEISSILSPSRRLWKKKTPKPVSHPVPNTNVPAEGEDAKEESSGEDDSGTLETVEVTLGTLVLREHEIYPNKKKRRKRKEKREDSSSRETNEDKADDENMDEGELEVESDSKEMQRKSRGRRKPKGKKPQPEEGKLILELTQMFNYEVDESWEYSLRDALYTACKTGDIQSLRSLLHLPEDEESRRERTTEEDPASQSSDLLNKPIDSAGFTLLHVASAAGQKSVIRLLMDAGSDPANKTKKGQTPYGVAPEKDTRNVFRKYMAEHPHKYDYTKAQVPGPLTEDIESKKAEKKKAQKAARKQKEKEQKEEKVKKQQEEEEKKRFTALSDREKRALAAERRLAEHLATTGGALNNIRRCFLCGESLLGKIPFEYLDYSFCTPRCVQAHRKANAAARP</sequence>